<keyword evidence="10" id="KW-1185">Reference proteome</keyword>
<evidence type="ECO:0000256" key="4">
    <source>
        <dbReference type="ARBA" id="ARBA00022692"/>
    </source>
</evidence>
<dbReference type="CDD" id="cd16017">
    <property type="entry name" value="LptA"/>
    <property type="match status" value="1"/>
</dbReference>
<dbReference type="RefSeq" id="WP_379862261.1">
    <property type="nucleotide sequence ID" value="NZ_JBHMFC010000103.1"/>
</dbReference>
<feature type="transmembrane region" description="Helical" evidence="7">
    <location>
        <begin position="5"/>
        <end position="27"/>
    </location>
</feature>
<dbReference type="InterPro" id="IPR040423">
    <property type="entry name" value="PEA_transferase"/>
</dbReference>
<dbReference type="InterPro" id="IPR017850">
    <property type="entry name" value="Alkaline_phosphatase_core_sf"/>
</dbReference>
<gene>
    <name evidence="9" type="ORF">ACFFU9_14815</name>
</gene>
<dbReference type="Proteomes" id="UP001589585">
    <property type="component" value="Unassembled WGS sequence"/>
</dbReference>
<keyword evidence="6 7" id="KW-0472">Membrane</keyword>
<keyword evidence="4 7" id="KW-0812">Transmembrane</keyword>
<evidence type="ECO:0000256" key="5">
    <source>
        <dbReference type="ARBA" id="ARBA00022989"/>
    </source>
</evidence>
<keyword evidence="2" id="KW-1003">Cell membrane</keyword>
<dbReference type="SUPFAM" id="SSF53649">
    <property type="entry name" value="Alkaline phosphatase-like"/>
    <property type="match status" value="1"/>
</dbReference>
<comment type="subcellular location">
    <subcellularLocation>
        <location evidence="1">Cell membrane</location>
        <topology evidence="1">Multi-pass membrane protein</topology>
    </subcellularLocation>
</comment>
<feature type="transmembrane region" description="Helical" evidence="7">
    <location>
        <begin position="135"/>
        <end position="156"/>
    </location>
</feature>
<name>A0ABV5FF17_9FLAO</name>
<dbReference type="PANTHER" id="PTHR30443">
    <property type="entry name" value="INNER MEMBRANE PROTEIN"/>
    <property type="match status" value="1"/>
</dbReference>
<dbReference type="InterPro" id="IPR000917">
    <property type="entry name" value="Sulfatase_N"/>
</dbReference>
<evidence type="ECO:0000313" key="10">
    <source>
        <dbReference type="Proteomes" id="UP001589585"/>
    </source>
</evidence>
<evidence type="ECO:0000259" key="8">
    <source>
        <dbReference type="Pfam" id="PF00884"/>
    </source>
</evidence>
<evidence type="ECO:0000256" key="2">
    <source>
        <dbReference type="ARBA" id="ARBA00022475"/>
    </source>
</evidence>
<feature type="transmembrane region" description="Helical" evidence="7">
    <location>
        <begin position="33"/>
        <end position="51"/>
    </location>
</feature>
<feature type="transmembrane region" description="Helical" evidence="7">
    <location>
        <begin position="58"/>
        <end position="81"/>
    </location>
</feature>
<evidence type="ECO:0000256" key="7">
    <source>
        <dbReference type="SAM" id="Phobius"/>
    </source>
</evidence>
<protein>
    <submittedName>
        <fullName evidence="9">Phosphoethanolamine transferase</fullName>
    </submittedName>
</protein>
<evidence type="ECO:0000256" key="6">
    <source>
        <dbReference type="ARBA" id="ARBA00023136"/>
    </source>
</evidence>
<keyword evidence="5 7" id="KW-1133">Transmembrane helix</keyword>
<organism evidence="9 10">
    <name type="scientific">Mariniflexile ostreae</name>
    <dbReference type="NCBI Taxonomy" id="1520892"/>
    <lineage>
        <taxon>Bacteria</taxon>
        <taxon>Pseudomonadati</taxon>
        <taxon>Bacteroidota</taxon>
        <taxon>Flavobacteriia</taxon>
        <taxon>Flavobacteriales</taxon>
        <taxon>Flavobacteriaceae</taxon>
        <taxon>Mariniflexile</taxon>
    </lineage>
</organism>
<keyword evidence="3 9" id="KW-0808">Transferase</keyword>
<dbReference type="EMBL" id="JBHMFC010000103">
    <property type="protein sequence ID" value="MFB9058015.1"/>
    <property type="molecule type" value="Genomic_DNA"/>
</dbReference>
<evidence type="ECO:0000313" key="9">
    <source>
        <dbReference type="EMBL" id="MFB9058015.1"/>
    </source>
</evidence>
<feature type="transmembrane region" description="Helical" evidence="7">
    <location>
        <begin position="101"/>
        <end position="123"/>
    </location>
</feature>
<accession>A0ABV5FF17</accession>
<evidence type="ECO:0000256" key="3">
    <source>
        <dbReference type="ARBA" id="ARBA00022679"/>
    </source>
</evidence>
<reference evidence="9 10" key="1">
    <citation type="submission" date="2024-09" db="EMBL/GenBank/DDBJ databases">
        <authorList>
            <person name="Sun Q."/>
            <person name="Mori K."/>
        </authorList>
    </citation>
    <scope>NUCLEOTIDE SEQUENCE [LARGE SCALE GENOMIC DNA]</scope>
    <source>
        <strain evidence="9 10">CECT 8622</strain>
    </source>
</reference>
<dbReference type="PANTHER" id="PTHR30443:SF2">
    <property type="entry name" value="PHOSPHOETHANOLAMINE TRANSFERASE EPTC"/>
    <property type="match status" value="1"/>
</dbReference>
<feature type="domain" description="Sulfatase N-terminal" evidence="8">
    <location>
        <begin position="198"/>
        <end position="471"/>
    </location>
</feature>
<dbReference type="GO" id="GO:0016740">
    <property type="term" value="F:transferase activity"/>
    <property type="evidence" value="ECO:0007669"/>
    <property type="project" value="UniProtKB-KW"/>
</dbReference>
<proteinExistence type="predicted"/>
<dbReference type="Pfam" id="PF00884">
    <property type="entry name" value="Sulfatase"/>
    <property type="match status" value="1"/>
</dbReference>
<evidence type="ECO:0000256" key="1">
    <source>
        <dbReference type="ARBA" id="ARBA00004651"/>
    </source>
</evidence>
<sequence length="505" mass="58762">MFKNYIVFCLPLVFKYLFILLFSNLYLVEIGDVAEDVFFTVAIILLLALFIKPFFRHAIFLLFTLYFVLETASYLAVSSNFSSSFMYLLIESNPQELREFGGAYISVPILIFIVLAVFWYSIVEKNRLCFNLQKYWGVLILSFLGLIGVLKFTGLIENNAYHNVVRGLYGYYQLQNDFNLNQLIDKNKLELIKDNDALVIILGESTVRDHMGLYGYSRKTTPSLSNFKDSLYVYKDVISTDIITTKSLPKILTSLSNGYTGETQTNIIDVFKGAGYKTYWLSNQRPIGYFDNRISEIASKSDFLKFFNFTDEVNTLSYDEVLLPMYKAVLEEPGKKVVFLRLIGTHFDYQNRYPLNFEKFKSDGSSNKQTIIDHYDNAVLYNDFVVNSMLETLKNIRGKNALVYLSDHGENVFGEGHFFGRTEANLKKNMFNIPFLFWKSNSFELPDDFEYESNRKFMADHFYESVAHLLGVKYKDMDFNKSIFSKNYKERKRIVVNGLDYDKHF</sequence>
<dbReference type="InterPro" id="IPR058130">
    <property type="entry name" value="PEA_transf_C"/>
</dbReference>
<comment type="caution">
    <text evidence="9">The sequence shown here is derived from an EMBL/GenBank/DDBJ whole genome shotgun (WGS) entry which is preliminary data.</text>
</comment>
<dbReference type="Gene3D" id="3.40.720.10">
    <property type="entry name" value="Alkaline Phosphatase, subunit A"/>
    <property type="match status" value="1"/>
</dbReference>